<comment type="caution">
    <text evidence="8">The sequence shown here is derived from an EMBL/GenBank/DDBJ whole genome shotgun (WGS) entry which is preliminary data.</text>
</comment>
<reference evidence="8 9" key="1">
    <citation type="submission" date="2024-10" db="EMBL/GenBank/DDBJ databases">
        <title>Updated reference genomes for cyclostephanoid diatoms.</title>
        <authorList>
            <person name="Roberts W.R."/>
            <person name="Alverson A.J."/>
        </authorList>
    </citation>
    <scope>NUCLEOTIDE SEQUENCE [LARGE SCALE GENOMIC DNA]</scope>
    <source>
        <strain evidence="8 9">AJA228-03</strain>
    </source>
</reference>
<dbReference type="PANTHER" id="PTHR10183">
    <property type="entry name" value="CALPAIN"/>
    <property type="match status" value="1"/>
</dbReference>
<evidence type="ECO:0000313" key="8">
    <source>
        <dbReference type="EMBL" id="KAL3816798.1"/>
    </source>
</evidence>
<evidence type="ECO:0000256" key="1">
    <source>
        <dbReference type="ARBA" id="ARBA00007623"/>
    </source>
</evidence>
<feature type="active site" evidence="6">
    <location>
        <position position="375"/>
    </location>
</feature>
<keyword evidence="2 6" id="KW-0645">Protease</keyword>
<organism evidence="8 9">
    <name type="scientific">Cyclostephanos tholiformis</name>
    <dbReference type="NCBI Taxonomy" id="382380"/>
    <lineage>
        <taxon>Eukaryota</taxon>
        <taxon>Sar</taxon>
        <taxon>Stramenopiles</taxon>
        <taxon>Ochrophyta</taxon>
        <taxon>Bacillariophyta</taxon>
        <taxon>Coscinodiscophyceae</taxon>
        <taxon>Thalassiosirophycidae</taxon>
        <taxon>Stephanodiscales</taxon>
        <taxon>Stephanodiscaceae</taxon>
        <taxon>Cyclostephanos</taxon>
    </lineage>
</organism>
<keyword evidence="9" id="KW-1185">Reference proteome</keyword>
<dbReference type="PROSITE" id="PS50203">
    <property type="entry name" value="CALPAIN_CAT"/>
    <property type="match status" value="1"/>
</dbReference>
<dbReference type="GO" id="GO:0008234">
    <property type="term" value="F:cysteine-type peptidase activity"/>
    <property type="evidence" value="ECO:0007669"/>
    <property type="project" value="UniProtKB-UniRule"/>
</dbReference>
<gene>
    <name evidence="8" type="ORF">ACHAXA_001536</name>
</gene>
<dbReference type="PRINTS" id="PR00704">
    <property type="entry name" value="CALPAIN"/>
</dbReference>
<dbReference type="GO" id="GO:0006508">
    <property type="term" value="P:proteolysis"/>
    <property type="evidence" value="ECO:0007669"/>
    <property type="project" value="UniProtKB-KW"/>
</dbReference>
<dbReference type="SMART" id="SM00230">
    <property type="entry name" value="CysPc"/>
    <property type="match status" value="1"/>
</dbReference>
<feature type="active site" evidence="6">
    <location>
        <position position="405"/>
    </location>
</feature>
<evidence type="ECO:0000256" key="3">
    <source>
        <dbReference type="ARBA" id="ARBA00022801"/>
    </source>
</evidence>
<feature type="domain" description="Calpain catalytic" evidence="7">
    <location>
        <begin position="98"/>
        <end position="488"/>
    </location>
</feature>
<proteinExistence type="inferred from homology"/>
<dbReference type="InterPro" id="IPR022684">
    <property type="entry name" value="Calpain_cysteine_protease"/>
</dbReference>
<sequence>MAVLDILSRHEGVIEAIPLVPHRCAATIDGRREGLVFDVEVESGREDDDGDGSWTECDAANILGGGCALYEEYLGLKLHDEDPLPRVMRHCAESGRKRFVDREFPVFPGTVISLAVGGGGEYTHLRPGIITPSNCEDFTSCGGKRARRVSHFASRATEWVWKRASSMMDDDGRGYEIFSSPGSIDPRNVLQGKVGNCGFCSIFASVAACWPENIRDAFGKDSEECMRTCGAYSIRVYLPGGRRRYLLLDDYLLCANEDIDDSPSLHSSISRDLWIRMLEKAYVKLQGSYASLDGYYKLNSLYRHPARALQLLTGVPVALELHFGEGGCYDDNNNRDNVSRDDEVDEAYETLLETQGSYARVAHCRRNIDGLDSNHGYSLLWIEPFYFRTKKTGKAASSRLVCLRNPHGRGPYTGRDFGVGSSLWHEAESAVARRLLIENDCFIRCDSTGRVTWRGSANHSNDASIACEDGIFFMGFASFYRYFPIVTLVGPLTPCHDGHSCGTDCSSSEDLPDCMYSVNLSCMKEILAVCRHGLR</sequence>
<accession>A0ABD3RX78</accession>
<evidence type="ECO:0000256" key="2">
    <source>
        <dbReference type="ARBA" id="ARBA00022670"/>
    </source>
</evidence>
<evidence type="ECO:0000256" key="4">
    <source>
        <dbReference type="ARBA" id="ARBA00022807"/>
    </source>
</evidence>
<dbReference type="InterPro" id="IPR038765">
    <property type="entry name" value="Papain-like_cys_pep_sf"/>
</dbReference>
<evidence type="ECO:0000259" key="7">
    <source>
        <dbReference type="PROSITE" id="PS50203"/>
    </source>
</evidence>
<keyword evidence="3 6" id="KW-0378">Hydrolase</keyword>
<evidence type="ECO:0000256" key="5">
    <source>
        <dbReference type="PIRSR" id="PIRSR622684-1"/>
    </source>
</evidence>
<name>A0ABD3RX78_9STRA</name>
<dbReference type="EMBL" id="JALLPB020000132">
    <property type="protein sequence ID" value="KAL3816798.1"/>
    <property type="molecule type" value="Genomic_DNA"/>
</dbReference>
<dbReference type="PANTHER" id="PTHR10183:SF379">
    <property type="entry name" value="CALPAIN-5"/>
    <property type="match status" value="1"/>
</dbReference>
<keyword evidence="4 6" id="KW-0788">Thiol protease</keyword>
<dbReference type="SUPFAM" id="SSF54001">
    <property type="entry name" value="Cysteine proteinases"/>
    <property type="match status" value="1"/>
</dbReference>
<comment type="similarity">
    <text evidence="1">Belongs to the peptidase C2 family.</text>
</comment>
<dbReference type="AlphaFoldDB" id="A0ABD3RX78"/>
<evidence type="ECO:0000256" key="6">
    <source>
        <dbReference type="PROSITE-ProRule" id="PRU00239"/>
    </source>
</evidence>
<evidence type="ECO:0000313" key="9">
    <source>
        <dbReference type="Proteomes" id="UP001530377"/>
    </source>
</evidence>
<protein>
    <recommendedName>
        <fullName evidence="7">Calpain catalytic domain-containing protein</fullName>
    </recommendedName>
</protein>
<dbReference type="Gene3D" id="3.90.70.10">
    <property type="entry name" value="Cysteine proteinases"/>
    <property type="match status" value="1"/>
</dbReference>
<dbReference type="InterPro" id="IPR001300">
    <property type="entry name" value="Peptidase_C2_calpain_cat"/>
</dbReference>
<feature type="active site" evidence="5 6">
    <location>
        <position position="197"/>
    </location>
</feature>
<dbReference type="Proteomes" id="UP001530377">
    <property type="component" value="Unassembled WGS sequence"/>
</dbReference>
<dbReference type="Pfam" id="PF00648">
    <property type="entry name" value="Peptidase_C2"/>
    <property type="match status" value="1"/>
</dbReference>